<feature type="transmembrane region" description="Helical" evidence="1">
    <location>
        <begin position="101"/>
        <end position="123"/>
    </location>
</feature>
<dbReference type="OrthoDB" id="398354at2"/>
<evidence type="ECO:0000313" key="3">
    <source>
        <dbReference type="Proteomes" id="UP000289440"/>
    </source>
</evidence>
<accession>A0A449A4L9</accession>
<proteinExistence type="predicted"/>
<keyword evidence="1" id="KW-0812">Transmembrane</keyword>
<feature type="transmembrane region" description="Helical" evidence="1">
    <location>
        <begin position="199"/>
        <end position="217"/>
    </location>
</feature>
<feature type="transmembrane region" description="Helical" evidence="1">
    <location>
        <begin position="143"/>
        <end position="165"/>
    </location>
</feature>
<dbReference type="KEGG" id="mnu:NCTC10166_00136"/>
<feature type="transmembrane region" description="Helical" evidence="1">
    <location>
        <begin position="172"/>
        <end position="193"/>
    </location>
</feature>
<dbReference type="Proteomes" id="UP000289440">
    <property type="component" value="Chromosome"/>
</dbReference>
<reference evidence="2 3" key="1">
    <citation type="submission" date="2019-01" db="EMBL/GenBank/DDBJ databases">
        <authorList>
            <consortium name="Pathogen Informatics"/>
        </authorList>
    </citation>
    <scope>NUCLEOTIDE SEQUENCE [LARGE SCALE GENOMIC DNA]</scope>
    <source>
        <strain evidence="2 3">NCTC10166</strain>
    </source>
</reference>
<organism evidence="2 3">
    <name type="scientific">Mesomycoplasma neurolyticum</name>
    <dbReference type="NCBI Taxonomy" id="2120"/>
    <lineage>
        <taxon>Bacteria</taxon>
        <taxon>Bacillati</taxon>
        <taxon>Mycoplasmatota</taxon>
        <taxon>Mycoplasmoidales</taxon>
        <taxon>Metamycoplasmataceae</taxon>
        <taxon>Mesomycoplasma</taxon>
    </lineage>
</organism>
<dbReference type="NCBIfam" id="NF045951">
    <property type="entry name" value="MAG0110_fam"/>
    <property type="match status" value="1"/>
</dbReference>
<keyword evidence="1" id="KW-1133">Transmembrane helix</keyword>
<dbReference type="RefSeq" id="WP_129719585.1">
    <property type="nucleotide sequence ID" value="NZ_LR214951.1"/>
</dbReference>
<keyword evidence="1" id="KW-0472">Membrane</keyword>
<evidence type="ECO:0000256" key="1">
    <source>
        <dbReference type="SAM" id="Phobius"/>
    </source>
</evidence>
<dbReference type="EMBL" id="LR214951">
    <property type="protein sequence ID" value="VEU59178.1"/>
    <property type="molecule type" value="Genomic_DNA"/>
</dbReference>
<evidence type="ECO:0008006" key="4">
    <source>
        <dbReference type="Google" id="ProtNLM"/>
    </source>
</evidence>
<feature type="transmembrane region" description="Helical" evidence="1">
    <location>
        <begin position="246"/>
        <end position="264"/>
    </location>
</feature>
<dbReference type="AlphaFoldDB" id="A0A449A4L9"/>
<feature type="transmembrane region" description="Helical" evidence="1">
    <location>
        <begin position="28"/>
        <end position="55"/>
    </location>
</feature>
<name>A0A449A4L9_9BACT</name>
<keyword evidence="3" id="KW-1185">Reference proteome</keyword>
<evidence type="ECO:0000313" key="2">
    <source>
        <dbReference type="EMBL" id="VEU59178.1"/>
    </source>
</evidence>
<feature type="transmembrane region" description="Helical" evidence="1">
    <location>
        <begin position="67"/>
        <end position="89"/>
    </location>
</feature>
<sequence length="270" mass="30864">MNLTRFWTKKFDSTFLTNEQKKLKNKMLAYSIGWFAFGLAVTFLFTYTILASTALYNAYYSFLTKMFFYNTITTILSVVIMSVIEIALVTYISRPKIRRPLLFVVLAYIAFIISHSLFLPLIISISYFTSLIDKSGMDFITKITLALIVPSVSIAIFGFLGYFGFIDFAKLLPFAIIGSIVVIIMAIISYFIRHSLLDSLISGISILVAWIYIGYAFQGIAAEGNRILLEDSTEQHKKSFMLKSSIYFGCILLIMFIKIFIHMLRLTNRR</sequence>
<gene>
    <name evidence="2" type="ORF">NCTC10166_00136</name>
</gene>
<protein>
    <recommendedName>
        <fullName evidence="4">Inhibitor of apoptosis-promoting Bax1</fullName>
    </recommendedName>
</protein>